<evidence type="ECO:0000313" key="2">
    <source>
        <dbReference type="EMBL" id="PSS30945.1"/>
    </source>
</evidence>
<dbReference type="AlphaFoldDB" id="A0A2R6RLU4"/>
<dbReference type="Proteomes" id="UP000186601">
    <property type="component" value="Unassembled WGS sequence"/>
</dbReference>
<sequence>MGRLRIPTLDHLDNLIEALGRGANTALCIEWRYIPDNASGTKFSDTSQVESNIPADGGSPVGGTIKTD</sequence>
<name>A0A2R6RLU4_9APHY</name>
<protein>
    <submittedName>
        <fullName evidence="2">Uncharacterized protein</fullName>
    </submittedName>
</protein>
<gene>
    <name evidence="2" type="ORF">PHLCEN_2v2514</name>
</gene>
<keyword evidence="3" id="KW-1185">Reference proteome</keyword>
<feature type="compositionally biased region" description="Polar residues" evidence="1">
    <location>
        <begin position="40"/>
        <end position="51"/>
    </location>
</feature>
<feature type="region of interest" description="Disordered" evidence="1">
    <location>
        <begin position="40"/>
        <end position="68"/>
    </location>
</feature>
<organism evidence="2 3">
    <name type="scientific">Hermanssonia centrifuga</name>
    <dbReference type="NCBI Taxonomy" id="98765"/>
    <lineage>
        <taxon>Eukaryota</taxon>
        <taxon>Fungi</taxon>
        <taxon>Dikarya</taxon>
        <taxon>Basidiomycota</taxon>
        <taxon>Agaricomycotina</taxon>
        <taxon>Agaricomycetes</taxon>
        <taxon>Polyporales</taxon>
        <taxon>Meruliaceae</taxon>
        <taxon>Hermanssonia</taxon>
    </lineage>
</organism>
<reference evidence="2 3" key="1">
    <citation type="submission" date="2018-02" db="EMBL/GenBank/DDBJ databases">
        <title>Genome sequence of the basidiomycete white-rot fungus Phlebia centrifuga.</title>
        <authorList>
            <person name="Granchi Z."/>
            <person name="Peng M."/>
            <person name="de Vries R.P."/>
            <person name="Hilden K."/>
            <person name="Makela M.R."/>
            <person name="Grigoriev I."/>
            <person name="Riley R."/>
        </authorList>
    </citation>
    <scope>NUCLEOTIDE SEQUENCE [LARGE SCALE GENOMIC DNA]</scope>
    <source>
        <strain evidence="2 3">FBCC195</strain>
    </source>
</reference>
<dbReference type="EMBL" id="MLYV02000231">
    <property type="protein sequence ID" value="PSS30945.1"/>
    <property type="molecule type" value="Genomic_DNA"/>
</dbReference>
<comment type="caution">
    <text evidence="2">The sequence shown here is derived from an EMBL/GenBank/DDBJ whole genome shotgun (WGS) entry which is preliminary data.</text>
</comment>
<evidence type="ECO:0000313" key="3">
    <source>
        <dbReference type="Proteomes" id="UP000186601"/>
    </source>
</evidence>
<proteinExistence type="predicted"/>
<accession>A0A2R6RLU4</accession>
<evidence type="ECO:0000256" key="1">
    <source>
        <dbReference type="SAM" id="MobiDB-lite"/>
    </source>
</evidence>